<dbReference type="Proteomes" id="UP001056120">
    <property type="component" value="Linkage Group LG28"/>
</dbReference>
<reference evidence="1 2" key="2">
    <citation type="journal article" date="2022" name="Mol. Ecol. Resour.">
        <title>The genomes of chicory, endive, great burdock and yacon provide insights into Asteraceae paleo-polyploidization history and plant inulin production.</title>
        <authorList>
            <person name="Fan W."/>
            <person name="Wang S."/>
            <person name="Wang H."/>
            <person name="Wang A."/>
            <person name="Jiang F."/>
            <person name="Liu H."/>
            <person name="Zhao H."/>
            <person name="Xu D."/>
            <person name="Zhang Y."/>
        </authorList>
    </citation>
    <scope>NUCLEOTIDE SEQUENCE [LARGE SCALE GENOMIC DNA]</scope>
    <source>
        <strain evidence="2">cv. Yunnan</strain>
        <tissue evidence="1">Leaves</tissue>
    </source>
</reference>
<dbReference type="EMBL" id="CM042045">
    <property type="protein sequence ID" value="KAI3683077.1"/>
    <property type="molecule type" value="Genomic_DNA"/>
</dbReference>
<proteinExistence type="predicted"/>
<evidence type="ECO:0000313" key="1">
    <source>
        <dbReference type="EMBL" id="KAI3683077.1"/>
    </source>
</evidence>
<accession>A0ACB8YCZ3</accession>
<name>A0ACB8YCZ3_9ASTR</name>
<protein>
    <submittedName>
        <fullName evidence="1">Uncharacterized protein</fullName>
    </submittedName>
</protein>
<evidence type="ECO:0000313" key="2">
    <source>
        <dbReference type="Proteomes" id="UP001056120"/>
    </source>
</evidence>
<keyword evidence="2" id="KW-1185">Reference proteome</keyword>
<comment type="caution">
    <text evidence="1">The sequence shown here is derived from an EMBL/GenBank/DDBJ whole genome shotgun (WGS) entry which is preliminary data.</text>
</comment>
<organism evidence="1 2">
    <name type="scientific">Smallanthus sonchifolius</name>
    <dbReference type="NCBI Taxonomy" id="185202"/>
    <lineage>
        <taxon>Eukaryota</taxon>
        <taxon>Viridiplantae</taxon>
        <taxon>Streptophyta</taxon>
        <taxon>Embryophyta</taxon>
        <taxon>Tracheophyta</taxon>
        <taxon>Spermatophyta</taxon>
        <taxon>Magnoliopsida</taxon>
        <taxon>eudicotyledons</taxon>
        <taxon>Gunneridae</taxon>
        <taxon>Pentapetalae</taxon>
        <taxon>asterids</taxon>
        <taxon>campanulids</taxon>
        <taxon>Asterales</taxon>
        <taxon>Asteraceae</taxon>
        <taxon>Asteroideae</taxon>
        <taxon>Heliantheae alliance</taxon>
        <taxon>Millerieae</taxon>
        <taxon>Smallanthus</taxon>
    </lineage>
</organism>
<sequence length="125" mass="14521">MKVPLFLQRRLIIIIIILQSILLLKRKLLFGELHLQLRERGKAPKRAKRQRKSKQKMMASESSKGFDFASDDILCSYANQDQSNDSHFDSAIGTNSAKEFNKEEVIIMEVERSMKKHTDNVIKRC</sequence>
<gene>
    <name evidence="1" type="ORF">L1987_83577</name>
</gene>
<reference evidence="2" key="1">
    <citation type="journal article" date="2022" name="Mol. Ecol. Resour.">
        <title>The genomes of chicory, endive, great burdock and yacon provide insights into Asteraceae palaeo-polyploidization history and plant inulin production.</title>
        <authorList>
            <person name="Fan W."/>
            <person name="Wang S."/>
            <person name="Wang H."/>
            <person name="Wang A."/>
            <person name="Jiang F."/>
            <person name="Liu H."/>
            <person name="Zhao H."/>
            <person name="Xu D."/>
            <person name="Zhang Y."/>
        </authorList>
    </citation>
    <scope>NUCLEOTIDE SEQUENCE [LARGE SCALE GENOMIC DNA]</scope>
    <source>
        <strain evidence="2">cv. Yunnan</strain>
    </source>
</reference>